<reference evidence="2" key="1">
    <citation type="journal article" date="2020" name="Stud. Mycol.">
        <title>101 Dothideomycetes genomes: a test case for predicting lifestyles and emergence of pathogens.</title>
        <authorList>
            <person name="Haridas S."/>
            <person name="Albert R."/>
            <person name="Binder M."/>
            <person name="Bloem J."/>
            <person name="Labutti K."/>
            <person name="Salamov A."/>
            <person name="Andreopoulos B."/>
            <person name="Baker S."/>
            <person name="Barry K."/>
            <person name="Bills G."/>
            <person name="Bluhm B."/>
            <person name="Cannon C."/>
            <person name="Castanera R."/>
            <person name="Culley D."/>
            <person name="Daum C."/>
            <person name="Ezra D."/>
            <person name="Gonzalez J."/>
            <person name="Henrissat B."/>
            <person name="Kuo A."/>
            <person name="Liang C."/>
            <person name="Lipzen A."/>
            <person name="Lutzoni F."/>
            <person name="Magnuson J."/>
            <person name="Mondo S."/>
            <person name="Nolan M."/>
            <person name="Ohm R."/>
            <person name="Pangilinan J."/>
            <person name="Park H.-J."/>
            <person name="Ramirez L."/>
            <person name="Alfaro M."/>
            <person name="Sun H."/>
            <person name="Tritt A."/>
            <person name="Yoshinaga Y."/>
            <person name="Zwiers L.-H."/>
            <person name="Turgeon B."/>
            <person name="Goodwin S."/>
            <person name="Spatafora J."/>
            <person name="Crous P."/>
            <person name="Grigoriev I."/>
        </authorList>
    </citation>
    <scope>NUCLEOTIDE SEQUENCE</scope>
    <source>
        <strain evidence="2">CBS 279.74</strain>
    </source>
</reference>
<proteinExistence type="predicted"/>
<dbReference type="Proteomes" id="UP000799428">
    <property type="component" value="Unassembled WGS sequence"/>
</dbReference>
<feature type="signal peptide" evidence="1">
    <location>
        <begin position="1"/>
        <end position="28"/>
    </location>
</feature>
<organism evidence="2 3">
    <name type="scientific">Pleomassaria siparia CBS 279.74</name>
    <dbReference type="NCBI Taxonomy" id="1314801"/>
    <lineage>
        <taxon>Eukaryota</taxon>
        <taxon>Fungi</taxon>
        <taxon>Dikarya</taxon>
        <taxon>Ascomycota</taxon>
        <taxon>Pezizomycotina</taxon>
        <taxon>Dothideomycetes</taxon>
        <taxon>Pleosporomycetidae</taxon>
        <taxon>Pleosporales</taxon>
        <taxon>Pleomassariaceae</taxon>
        <taxon>Pleomassaria</taxon>
    </lineage>
</organism>
<sequence length="100" mass="10812">MRTIAPPASFRFCFTHLFLHACNSPCVALYLSIQNSTDCQGAYEWLSQGQTRVPVHPTQPTAQASVMSRSSDRTIQASQDPVTGGWFDCNYGGGGAELVA</sequence>
<name>A0A6G1K208_9PLEO</name>
<dbReference type="AlphaFoldDB" id="A0A6G1K208"/>
<feature type="chain" id="PRO_5026109535" description="Secreted protein" evidence="1">
    <location>
        <begin position="29"/>
        <end position="100"/>
    </location>
</feature>
<evidence type="ECO:0008006" key="4">
    <source>
        <dbReference type="Google" id="ProtNLM"/>
    </source>
</evidence>
<keyword evidence="1" id="KW-0732">Signal</keyword>
<evidence type="ECO:0000313" key="2">
    <source>
        <dbReference type="EMBL" id="KAF2706643.1"/>
    </source>
</evidence>
<gene>
    <name evidence="2" type="ORF">K504DRAFT_61364</name>
</gene>
<protein>
    <recommendedName>
        <fullName evidence="4">Secreted protein</fullName>
    </recommendedName>
</protein>
<accession>A0A6G1K208</accession>
<dbReference type="EMBL" id="MU005775">
    <property type="protein sequence ID" value="KAF2706643.1"/>
    <property type="molecule type" value="Genomic_DNA"/>
</dbReference>
<evidence type="ECO:0000256" key="1">
    <source>
        <dbReference type="SAM" id="SignalP"/>
    </source>
</evidence>
<keyword evidence="3" id="KW-1185">Reference proteome</keyword>
<evidence type="ECO:0000313" key="3">
    <source>
        <dbReference type="Proteomes" id="UP000799428"/>
    </source>
</evidence>